<dbReference type="Proteomes" id="UP001215598">
    <property type="component" value="Unassembled WGS sequence"/>
</dbReference>
<comment type="caution">
    <text evidence="2">The sequence shown here is derived from an EMBL/GenBank/DDBJ whole genome shotgun (WGS) entry which is preliminary data.</text>
</comment>
<evidence type="ECO:0000313" key="3">
    <source>
        <dbReference type="Proteomes" id="UP001215598"/>
    </source>
</evidence>
<evidence type="ECO:0000256" key="1">
    <source>
        <dbReference type="SAM" id="Phobius"/>
    </source>
</evidence>
<accession>A0AAD7IGP2</accession>
<sequence>GWRDLAWLLELNQASYNAASLAAVCSISEDNTVNWLGKPIHPRAGNERLEPLVRAFPVSLNSDVPLMIIGGEALGFRSKPLKRDRYGLYNNSEMKGIKVSSFWIAILCVILGSVYVGIGLPYLGVGLYLLGGLLYCCVELFASTIYVERDGWVFLEDTELGEDTAAKLAPQDYNLGKLKHWGERQLVPKWETPRRTSFPAKLVDLSCGTCVKTTVISPPDTIVPLALHGDGITCMLVKWPEGSGTALVPATKVGMCNLPPYILRQTVKAGTIYVGSTDTPLTAQAINPAADSPAESPESEILREPSIISTRTSINSTFSI</sequence>
<organism evidence="2 3">
    <name type="scientific">Mycena metata</name>
    <dbReference type="NCBI Taxonomy" id="1033252"/>
    <lineage>
        <taxon>Eukaryota</taxon>
        <taxon>Fungi</taxon>
        <taxon>Dikarya</taxon>
        <taxon>Basidiomycota</taxon>
        <taxon>Agaricomycotina</taxon>
        <taxon>Agaricomycetes</taxon>
        <taxon>Agaricomycetidae</taxon>
        <taxon>Agaricales</taxon>
        <taxon>Marasmiineae</taxon>
        <taxon>Mycenaceae</taxon>
        <taxon>Mycena</taxon>
    </lineage>
</organism>
<gene>
    <name evidence="2" type="ORF">B0H16DRAFT_1323905</name>
</gene>
<evidence type="ECO:0000313" key="2">
    <source>
        <dbReference type="EMBL" id="KAJ7741353.1"/>
    </source>
</evidence>
<keyword evidence="3" id="KW-1185">Reference proteome</keyword>
<feature type="non-terminal residue" evidence="2">
    <location>
        <position position="320"/>
    </location>
</feature>
<protein>
    <submittedName>
        <fullName evidence="2">Uncharacterized protein</fullName>
    </submittedName>
</protein>
<keyword evidence="1" id="KW-1133">Transmembrane helix</keyword>
<reference evidence="2" key="1">
    <citation type="submission" date="2023-03" db="EMBL/GenBank/DDBJ databases">
        <title>Massive genome expansion in bonnet fungi (Mycena s.s.) driven by repeated elements and novel gene families across ecological guilds.</title>
        <authorList>
            <consortium name="Lawrence Berkeley National Laboratory"/>
            <person name="Harder C.B."/>
            <person name="Miyauchi S."/>
            <person name="Viragh M."/>
            <person name="Kuo A."/>
            <person name="Thoen E."/>
            <person name="Andreopoulos B."/>
            <person name="Lu D."/>
            <person name="Skrede I."/>
            <person name="Drula E."/>
            <person name="Henrissat B."/>
            <person name="Morin E."/>
            <person name="Kohler A."/>
            <person name="Barry K."/>
            <person name="LaButti K."/>
            <person name="Morin E."/>
            <person name="Salamov A."/>
            <person name="Lipzen A."/>
            <person name="Mereny Z."/>
            <person name="Hegedus B."/>
            <person name="Baldrian P."/>
            <person name="Stursova M."/>
            <person name="Weitz H."/>
            <person name="Taylor A."/>
            <person name="Grigoriev I.V."/>
            <person name="Nagy L.G."/>
            <person name="Martin F."/>
            <person name="Kauserud H."/>
        </authorList>
    </citation>
    <scope>NUCLEOTIDE SEQUENCE</scope>
    <source>
        <strain evidence="2">CBHHK182m</strain>
    </source>
</reference>
<name>A0AAD7IGP2_9AGAR</name>
<feature type="transmembrane region" description="Helical" evidence="1">
    <location>
        <begin position="128"/>
        <end position="147"/>
    </location>
</feature>
<feature type="transmembrane region" description="Helical" evidence="1">
    <location>
        <begin position="102"/>
        <end position="122"/>
    </location>
</feature>
<dbReference type="AlphaFoldDB" id="A0AAD7IGP2"/>
<dbReference type="EMBL" id="JARKIB010000099">
    <property type="protein sequence ID" value="KAJ7741353.1"/>
    <property type="molecule type" value="Genomic_DNA"/>
</dbReference>
<keyword evidence="1" id="KW-0472">Membrane</keyword>
<proteinExistence type="predicted"/>
<keyword evidence="1" id="KW-0812">Transmembrane</keyword>